<keyword evidence="1" id="KW-0732">Signal</keyword>
<gene>
    <name evidence="2" type="ORF">N011_09300</name>
</gene>
<proteinExistence type="predicted"/>
<name>A0AAU8LLJ5_PSESX</name>
<evidence type="ECO:0000313" key="2">
    <source>
        <dbReference type="EMBL" id="XCN69460.1"/>
    </source>
</evidence>
<feature type="signal peptide" evidence="1">
    <location>
        <begin position="1"/>
        <end position="22"/>
    </location>
</feature>
<accession>A0AAU8LLJ5</accession>
<dbReference type="AlphaFoldDB" id="A0AAU8LLJ5"/>
<protein>
    <recommendedName>
        <fullName evidence="3">Lipoprotein</fullName>
    </recommendedName>
</protein>
<organism evidence="2">
    <name type="scientific">Pseudomonas syringae CC1417</name>
    <dbReference type="NCBI Taxonomy" id="1357272"/>
    <lineage>
        <taxon>Bacteria</taxon>
        <taxon>Pseudomonadati</taxon>
        <taxon>Pseudomonadota</taxon>
        <taxon>Gammaproteobacteria</taxon>
        <taxon>Pseudomonadales</taxon>
        <taxon>Pseudomonadaceae</taxon>
        <taxon>Pseudomonas</taxon>
        <taxon>Pseudomonas syringae</taxon>
    </lineage>
</organism>
<dbReference type="PROSITE" id="PS51257">
    <property type="entry name" value="PROKAR_LIPOPROTEIN"/>
    <property type="match status" value="1"/>
</dbReference>
<dbReference type="EMBL" id="CP159362">
    <property type="protein sequence ID" value="XCN69460.1"/>
    <property type="molecule type" value="Genomic_DNA"/>
</dbReference>
<reference evidence="2" key="1">
    <citation type="journal article" date="2014" name="Genome Announc.">
        <title>Draft Genome Sequences of a Phylogenetically Diverse Suite of Pseudomonas syringae Strains from Multiple Source Populations.</title>
        <authorList>
            <person name="Baltrus D.A."/>
            <person name="Yourstone S."/>
            <person name="Lind A."/>
            <person name="Guilbaud C."/>
            <person name="Sands D.C."/>
            <person name="Jones C.D."/>
            <person name="Morris C.E."/>
            <person name="Dangl J.L."/>
        </authorList>
    </citation>
    <scope>NUCLEOTIDE SEQUENCE</scope>
    <source>
        <strain evidence="2">CC1417</strain>
    </source>
</reference>
<dbReference type="RefSeq" id="WP_024695769.1">
    <property type="nucleotide sequence ID" value="NZ_CP159362.1"/>
</dbReference>
<reference evidence="2" key="2">
    <citation type="submission" date="2024-07" db="EMBL/GenBank/DDBJ databases">
        <title>A complete genome sequence for Pseudomonas syringae CC1417.</title>
        <authorList>
            <person name="Baltrus D.A."/>
        </authorList>
    </citation>
    <scope>NUCLEOTIDE SEQUENCE</scope>
    <source>
        <strain evidence="2">CC1417</strain>
    </source>
</reference>
<sequence>MTLFFRTPLLLSGLLASLCACAQTPATPTPANDYPVQVSLAGKTYTLGNEEQRCTLLKPDHSALPLDMPWPCHFSVGSDGKAHVETYKNVPIVIVLHVMPIAQNSLECRSEYRALRLNNEQLEPSVIARSASCLRGTGDQKDYTALFDW</sequence>
<evidence type="ECO:0008006" key="3">
    <source>
        <dbReference type="Google" id="ProtNLM"/>
    </source>
</evidence>
<evidence type="ECO:0000256" key="1">
    <source>
        <dbReference type="SAM" id="SignalP"/>
    </source>
</evidence>
<feature type="chain" id="PRO_5043997917" description="Lipoprotein" evidence="1">
    <location>
        <begin position="23"/>
        <end position="149"/>
    </location>
</feature>